<dbReference type="SUPFAM" id="SSF50621">
    <property type="entry name" value="Alanine racemase C-terminal domain-like"/>
    <property type="match status" value="1"/>
</dbReference>
<dbReference type="GeneID" id="58108865"/>
<evidence type="ECO:0000256" key="7">
    <source>
        <dbReference type="PIRSR" id="PIRSR600821-52"/>
    </source>
</evidence>
<dbReference type="PANTHER" id="PTHR30511:SF0">
    <property type="entry name" value="ALANINE RACEMASE, CATABOLIC-RELATED"/>
    <property type="match status" value="1"/>
</dbReference>
<dbReference type="GO" id="GO:0030632">
    <property type="term" value="P:D-alanine biosynthetic process"/>
    <property type="evidence" value="ECO:0007669"/>
    <property type="project" value="UniProtKB-UniRule"/>
</dbReference>
<dbReference type="FunFam" id="2.40.37.10:FF:000006">
    <property type="entry name" value="Alanine racemase"/>
    <property type="match status" value="1"/>
</dbReference>
<evidence type="ECO:0000256" key="6">
    <source>
        <dbReference type="PIRSR" id="PIRSR600821-50"/>
    </source>
</evidence>
<dbReference type="EC" id="5.1.1.1" evidence="5"/>
<feature type="modified residue" description="N6-(pyridoxal phosphate)lysine" evidence="5 6">
    <location>
        <position position="40"/>
    </location>
</feature>
<comment type="function">
    <text evidence="5">Catalyzes the interconversion of L-alanine and D-alanine. May also act on other amino acids.</text>
</comment>
<name>A0A9Q8IML2_9LACO</name>
<accession>A0A9Q8IML2</accession>
<dbReference type="Proteomes" id="UP000777560">
    <property type="component" value="Unassembled WGS sequence"/>
</dbReference>
<organism evidence="10 12">
    <name type="scientific">Apilactobacillus micheneri</name>
    <dbReference type="NCBI Taxonomy" id="1899430"/>
    <lineage>
        <taxon>Bacteria</taxon>
        <taxon>Bacillati</taxon>
        <taxon>Bacillota</taxon>
        <taxon>Bacilli</taxon>
        <taxon>Lactobacillales</taxon>
        <taxon>Lactobacillaceae</taxon>
        <taxon>Apilactobacillus</taxon>
    </lineage>
</organism>
<evidence type="ECO:0000313" key="9">
    <source>
        <dbReference type="EMBL" id="TPR23479.1"/>
    </source>
</evidence>
<dbReference type="InterPro" id="IPR011079">
    <property type="entry name" value="Ala_racemase_C"/>
</dbReference>
<dbReference type="PROSITE" id="PS00395">
    <property type="entry name" value="ALANINE_RACEMASE"/>
    <property type="match status" value="1"/>
</dbReference>
<dbReference type="PANTHER" id="PTHR30511">
    <property type="entry name" value="ALANINE RACEMASE"/>
    <property type="match status" value="1"/>
</dbReference>
<proteinExistence type="inferred from homology"/>
<evidence type="ECO:0000259" key="8">
    <source>
        <dbReference type="SMART" id="SM01005"/>
    </source>
</evidence>
<dbReference type="AlphaFoldDB" id="A0A9Q8IML2"/>
<keyword evidence="11" id="KW-1185">Reference proteome</keyword>
<sequence>MVVAKHRNAELIIDRSAIYKNINAEKQRLQNNAALFMVVKANGYGHGAIQVAETAVKAGADGFCVAMLDEGIELRDAGFKQPILILGISRIEDVSLIAQKNISVTVASLEWLKRANEILKNTNLLLHVHLGLDTGMGRIGFQNATELKAAIDYLKKNNNFDFEGIFTHFATADEHDKTYFDLQVSRFNDFMKVVNPRPKYVHVSNTATSLWHSQCNGNMVRYGIAGYGLNPSGGYVKPPFKLYPALSLTSEIVHCKLVSPNHSIGYGATYTTKEQQWIGTVPIGYADGITRKMQGFSLLVNGYECPIVGRVCMDQLMIKLPEEVPVGTKVTIVGKNGDKEITLQDIANYCDTIHYEVACLFTNRLKRVYIN</sequence>
<comment type="caution">
    <text evidence="10">The sequence shown here is derived from an EMBL/GenBank/DDBJ whole genome shotgun (WGS) entry which is preliminary data.</text>
</comment>
<feature type="binding site" evidence="5 7">
    <location>
        <position position="138"/>
    </location>
    <ligand>
        <name>substrate</name>
    </ligand>
</feature>
<comment type="catalytic activity">
    <reaction evidence="1 5">
        <text>L-alanine = D-alanine</text>
        <dbReference type="Rhea" id="RHEA:20249"/>
        <dbReference type="ChEBI" id="CHEBI:57416"/>
        <dbReference type="ChEBI" id="CHEBI:57972"/>
        <dbReference type="EC" id="5.1.1.1"/>
    </reaction>
</comment>
<dbReference type="CDD" id="cd00430">
    <property type="entry name" value="PLPDE_III_AR"/>
    <property type="match status" value="1"/>
</dbReference>
<dbReference type="Pfam" id="PF00842">
    <property type="entry name" value="Ala_racemase_C"/>
    <property type="match status" value="1"/>
</dbReference>
<evidence type="ECO:0000256" key="5">
    <source>
        <dbReference type="HAMAP-Rule" id="MF_01201"/>
    </source>
</evidence>
<dbReference type="HAMAP" id="MF_01201">
    <property type="entry name" value="Ala_racemase"/>
    <property type="match status" value="1"/>
</dbReference>
<evidence type="ECO:0000313" key="10">
    <source>
        <dbReference type="EMBL" id="TPR43006.1"/>
    </source>
</evidence>
<feature type="binding site" evidence="5 7">
    <location>
        <position position="313"/>
    </location>
    <ligand>
        <name>substrate</name>
    </ligand>
</feature>
<dbReference type="InterPro" id="IPR009006">
    <property type="entry name" value="Ala_racemase/Decarboxylase_C"/>
</dbReference>
<dbReference type="Proteomes" id="UP000784700">
    <property type="component" value="Unassembled WGS sequence"/>
</dbReference>
<dbReference type="RefSeq" id="WP_140924831.1">
    <property type="nucleotide sequence ID" value="NZ_QUAU01000005.1"/>
</dbReference>
<dbReference type="Gene3D" id="2.40.37.10">
    <property type="entry name" value="Lyase, Ornithine Decarboxylase, Chain A, domain 1"/>
    <property type="match status" value="1"/>
</dbReference>
<dbReference type="EMBL" id="QUAV01000005">
    <property type="protein sequence ID" value="TPR23479.1"/>
    <property type="molecule type" value="Genomic_DNA"/>
</dbReference>
<dbReference type="SMART" id="SM01005">
    <property type="entry name" value="Ala_racemase_C"/>
    <property type="match status" value="1"/>
</dbReference>
<dbReference type="InterPro" id="IPR001608">
    <property type="entry name" value="Ala_racemase_N"/>
</dbReference>
<dbReference type="InterPro" id="IPR020622">
    <property type="entry name" value="Ala_racemase_pyridoxalP-BS"/>
</dbReference>
<dbReference type="SUPFAM" id="SSF51419">
    <property type="entry name" value="PLP-binding barrel"/>
    <property type="match status" value="1"/>
</dbReference>
<dbReference type="InterPro" id="IPR029066">
    <property type="entry name" value="PLP-binding_barrel"/>
</dbReference>
<dbReference type="Pfam" id="PF01168">
    <property type="entry name" value="Ala_racemase_N"/>
    <property type="match status" value="1"/>
</dbReference>
<evidence type="ECO:0000256" key="3">
    <source>
        <dbReference type="ARBA" id="ARBA00022898"/>
    </source>
</evidence>
<dbReference type="GO" id="GO:0008784">
    <property type="term" value="F:alanine racemase activity"/>
    <property type="evidence" value="ECO:0007669"/>
    <property type="project" value="UniProtKB-UniRule"/>
</dbReference>
<evidence type="ECO:0000256" key="2">
    <source>
        <dbReference type="ARBA" id="ARBA00001933"/>
    </source>
</evidence>
<keyword evidence="3 5" id="KW-0663">Pyridoxal phosphate</keyword>
<keyword evidence="4 5" id="KW-0413">Isomerase</keyword>
<dbReference type="EMBL" id="QUBG01000008">
    <property type="protein sequence ID" value="TPR43006.1"/>
    <property type="molecule type" value="Genomic_DNA"/>
</dbReference>
<feature type="active site" description="Proton acceptor; specific for L-alanine" evidence="5">
    <location>
        <position position="266"/>
    </location>
</feature>
<evidence type="ECO:0000256" key="1">
    <source>
        <dbReference type="ARBA" id="ARBA00000316"/>
    </source>
</evidence>
<dbReference type="GO" id="GO:0030170">
    <property type="term" value="F:pyridoxal phosphate binding"/>
    <property type="evidence" value="ECO:0007669"/>
    <property type="project" value="UniProtKB-UniRule"/>
</dbReference>
<feature type="active site" description="Proton acceptor; specific for D-alanine" evidence="5">
    <location>
        <position position="40"/>
    </location>
</feature>
<evidence type="ECO:0000313" key="11">
    <source>
        <dbReference type="Proteomes" id="UP000777560"/>
    </source>
</evidence>
<gene>
    <name evidence="9" type="ORF">DY114_07075</name>
    <name evidence="10" type="ORF">DY130_06590</name>
</gene>
<feature type="domain" description="Alanine racemase C-terminal" evidence="8">
    <location>
        <begin position="245"/>
        <end position="370"/>
    </location>
</feature>
<dbReference type="GO" id="GO:0005829">
    <property type="term" value="C:cytosol"/>
    <property type="evidence" value="ECO:0007669"/>
    <property type="project" value="TreeGrafter"/>
</dbReference>
<protein>
    <recommendedName>
        <fullName evidence="5">Alanine racemase</fullName>
        <ecNumber evidence="5">5.1.1.1</ecNumber>
    </recommendedName>
</protein>
<dbReference type="GO" id="GO:0009252">
    <property type="term" value="P:peptidoglycan biosynthetic process"/>
    <property type="evidence" value="ECO:0007669"/>
    <property type="project" value="TreeGrafter"/>
</dbReference>
<dbReference type="NCBIfam" id="TIGR00492">
    <property type="entry name" value="alr"/>
    <property type="match status" value="1"/>
</dbReference>
<comment type="similarity">
    <text evidence="5">Belongs to the alanine racemase family.</text>
</comment>
<dbReference type="InterPro" id="IPR000821">
    <property type="entry name" value="Ala_racemase"/>
</dbReference>
<comment type="cofactor">
    <cofactor evidence="2 5 6">
        <name>pyridoxal 5'-phosphate</name>
        <dbReference type="ChEBI" id="CHEBI:597326"/>
    </cofactor>
</comment>
<dbReference type="FunFam" id="3.20.20.10:FF:000002">
    <property type="entry name" value="Alanine racemase"/>
    <property type="match status" value="1"/>
</dbReference>
<evidence type="ECO:0000256" key="4">
    <source>
        <dbReference type="ARBA" id="ARBA00023235"/>
    </source>
</evidence>
<reference evidence="10 11" key="1">
    <citation type="submission" date="2018-08" db="EMBL/GenBank/DDBJ databases">
        <title>Comparative genomics of wild bee and flower associated Lactobacillus reveals potential adaptation to the bee host.</title>
        <authorList>
            <person name="Vuong H.Q."/>
            <person name="Mcfrederick Q.S."/>
        </authorList>
    </citation>
    <scope>NUCLEOTIDE SEQUENCE</scope>
    <source>
        <strain evidence="9 11">HV_13</strain>
        <strain evidence="10">HV_63</strain>
    </source>
</reference>
<comment type="pathway">
    <text evidence="5">Amino-acid biosynthesis; D-alanine biosynthesis; D-alanine from L-alanine: step 1/1.</text>
</comment>
<dbReference type="Gene3D" id="3.20.20.10">
    <property type="entry name" value="Alanine racemase"/>
    <property type="match status" value="1"/>
</dbReference>
<dbReference type="PRINTS" id="PR00992">
    <property type="entry name" value="ALARACEMASE"/>
</dbReference>
<evidence type="ECO:0000313" key="12">
    <source>
        <dbReference type="Proteomes" id="UP000784700"/>
    </source>
</evidence>